<keyword evidence="2" id="KW-1185">Reference proteome</keyword>
<comment type="caution">
    <text evidence="1">The sequence shown here is derived from an EMBL/GenBank/DDBJ whole genome shotgun (WGS) entry which is preliminary data.</text>
</comment>
<evidence type="ECO:0000313" key="2">
    <source>
        <dbReference type="Proteomes" id="UP001162031"/>
    </source>
</evidence>
<dbReference type="Proteomes" id="UP001162031">
    <property type="component" value="Unassembled WGS sequence"/>
</dbReference>
<reference evidence="1" key="1">
    <citation type="submission" date="2022-12" db="EMBL/GenBank/DDBJ databases">
        <authorList>
            <person name="Webb A."/>
        </authorList>
    </citation>
    <scope>NUCLEOTIDE SEQUENCE</scope>
    <source>
        <strain evidence="1">Hp1</strain>
    </source>
</reference>
<gene>
    <name evidence="1" type="ORF">HBR001_LOCUS4827</name>
</gene>
<dbReference type="EMBL" id="CANTFL010001026">
    <property type="protein sequence ID" value="CAI5730366.1"/>
    <property type="molecule type" value="Genomic_DNA"/>
</dbReference>
<proteinExistence type="predicted"/>
<dbReference type="AlphaFoldDB" id="A0AAV0U033"/>
<organism evidence="1 2">
    <name type="scientific">Hyaloperonospora brassicae</name>
    <name type="common">Brassica downy mildew</name>
    <name type="synonym">Peronospora brassicae</name>
    <dbReference type="NCBI Taxonomy" id="162125"/>
    <lineage>
        <taxon>Eukaryota</taxon>
        <taxon>Sar</taxon>
        <taxon>Stramenopiles</taxon>
        <taxon>Oomycota</taxon>
        <taxon>Peronosporomycetes</taxon>
        <taxon>Peronosporales</taxon>
        <taxon>Peronosporaceae</taxon>
        <taxon>Hyaloperonospora</taxon>
    </lineage>
</organism>
<sequence>MNADDADATASASSAATSVFNLYQEGLAPDHILQLCFVRQRGPTPSSRRPNGTRVAQAFDLPRPALPIASLLPPVDVSFDHFVDRSSLLPLLRDSTDATAAALPATALDRTRVSARTHFFDPRQAAPDDVRQWAALTKSDWLTVYQSLQPRDPTLDQDDARTGPGAAQAPDPGDVCWMLEHCRSDAFAAFVWDHLLLSLLQQCREASGHLTLQRLCALLVRHRSLASLSPRDFRANVRSRNLRQVDELLGAQAELALIGHYRRQRAQAGARFP</sequence>
<protein>
    <submittedName>
        <fullName evidence="1">Uncharacterized protein</fullName>
    </submittedName>
</protein>
<accession>A0AAV0U033</accession>
<name>A0AAV0U033_HYABA</name>
<evidence type="ECO:0000313" key="1">
    <source>
        <dbReference type="EMBL" id="CAI5730366.1"/>
    </source>
</evidence>